<dbReference type="InterPro" id="IPR036237">
    <property type="entry name" value="Xyl_isomerase-like_sf"/>
</dbReference>
<dbReference type="GO" id="GO:0046872">
    <property type="term" value="F:metal ion binding"/>
    <property type="evidence" value="ECO:0007669"/>
    <property type="project" value="UniProtKB-KW"/>
</dbReference>
<dbReference type="HOGENOM" id="CLU_059875_0_0_10"/>
<evidence type="ECO:0000256" key="1">
    <source>
        <dbReference type="ARBA" id="ARBA00022723"/>
    </source>
</evidence>
<reference evidence="5 6" key="1">
    <citation type="journal article" date="2011" name="Stand. Genomic Sci.">
        <title>Complete genome sequence of Haliscomenobacter hydrossis type strain (O).</title>
        <authorList>
            <consortium name="US DOE Joint Genome Institute (JGI-PGF)"/>
            <person name="Daligault H."/>
            <person name="Lapidus A."/>
            <person name="Zeytun A."/>
            <person name="Nolan M."/>
            <person name="Lucas S."/>
            <person name="Del Rio T.G."/>
            <person name="Tice H."/>
            <person name="Cheng J.F."/>
            <person name="Tapia R."/>
            <person name="Han C."/>
            <person name="Goodwin L."/>
            <person name="Pitluck S."/>
            <person name="Liolios K."/>
            <person name="Pagani I."/>
            <person name="Ivanova N."/>
            <person name="Huntemann M."/>
            <person name="Mavromatis K."/>
            <person name="Mikhailova N."/>
            <person name="Pati A."/>
            <person name="Chen A."/>
            <person name="Palaniappan K."/>
            <person name="Land M."/>
            <person name="Hauser L."/>
            <person name="Brambilla E.M."/>
            <person name="Rohde M."/>
            <person name="Verbarg S."/>
            <person name="Goker M."/>
            <person name="Bristow J."/>
            <person name="Eisen J.A."/>
            <person name="Markowitz V."/>
            <person name="Hugenholtz P."/>
            <person name="Kyrpides N.C."/>
            <person name="Klenk H.P."/>
            <person name="Woyke T."/>
        </authorList>
    </citation>
    <scope>NUCLEOTIDE SEQUENCE [LARGE SCALE GENOMIC DNA]</scope>
    <source>
        <strain evidence="6">ATCC 27775 / DSM 1100 / LMG 10767 / O</strain>
    </source>
</reference>
<evidence type="ECO:0000313" key="6">
    <source>
        <dbReference type="Proteomes" id="UP000008461"/>
    </source>
</evidence>
<dbReference type="Gene3D" id="3.20.20.150">
    <property type="entry name" value="Divalent-metal-dependent TIM barrel enzymes"/>
    <property type="match status" value="1"/>
</dbReference>
<keyword evidence="3 5" id="KW-0413">Isomerase</keyword>
<dbReference type="InterPro" id="IPR050337">
    <property type="entry name" value="L-rhamnose_isomerase"/>
</dbReference>
<evidence type="ECO:0000259" key="4">
    <source>
        <dbReference type="Pfam" id="PF01261"/>
    </source>
</evidence>
<gene>
    <name evidence="5" type="ordered locus">Halhy_4952</name>
</gene>
<dbReference type="Pfam" id="PF01261">
    <property type="entry name" value="AP_endonuc_2"/>
    <property type="match status" value="1"/>
</dbReference>
<sequence length="426" mass="47737">MIAHEQIQYHNQAQAPEHETRLQFIEGVLERKGFNPRQIIEQIRAFQIAIPSWALGTGGTRFGRFSIGGEPRSLEEKIEDVGLIHQLNRSANSISLHIPWDIPKDVPALKQLLTQHGLTIDSVNSNTFQDQKDQIHSYKYGSLCHTENAVRQQAIEHNIQCVEHGKQLDAKVLTVWLADGSNFPGQHHLRKAYQRTAESLADIYSAMPPDWTMLIEYKPYEPNFYSMIIPDWGTSYALCQYVGKNAQVLVDLGHHLPNTNIEQIVGRLMHFGRLGGFHFNGSMYGDDDLTTGSIKPFQLFLIFNELVDGMNDPAVKNPDIAWMIDASHNTKDPIEDLLQSVNGILAAYARALLVDRAALSQAQEENDVVQAEELLRDAFLTDVRPLVAEAMRLDGGAIDPLAAYRAAHIRASLIEKRGKFSTATGL</sequence>
<dbReference type="PANTHER" id="PTHR30268">
    <property type="entry name" value="L-RHAMNOSE ISOMERASE"/>
    <property type="match status" value="1"/>
</dbReference>
<dbReference type="eggNOG" id="COG4952">
    <property type="taxonomic scope" value="Bacteria"/>
</dbReference>
<reference key="2">
    <citation type="submission" date="2011-04" db="EMBL/GenBank/DDBJ databases">
        <title>Complete sequence of chromosome of Haliscomenobacter hydrossis DSM 1100.</title>
        <authorList>
            <consortium name="US DOE Joint Genome Institute (JGI-PGF)"/>
            <person name="Lucas S."/>
            <person name="Han J."/>
            <person name="Lapidus A."/>
            <person name="Bruce D."/>
            <person name="Goodwin L."/>
            <person name="Pitluck S."/>
            <person name="Peters L."/>
            <person name="Kyrpides N."/>
            <person name="Mavromatis K."/>
            <person name="Ivanova N."/>
            <person name="Ovchinnikova G."/>
            <person name="Pagani I."/>
            <person name="Daligault H."/>
            <person name="Detter J.C."/>
            <person name="Han C."/>
            <person name="Land M."/>
            <person name="Hauser L."/>
            <person name="Markowitz V."/>
            <person name="Cheng J.-F."/>
            <person name="Hugenholtz P."/>
            <person name="Woyke T."/>
            <person name="Wu D."/>
            <person name="Verbarg S."/>
            <person name="Frueling A."/>
            <person name="Brambilla E."/>
            <person name="Klenk H.-P."/>
            <person name="Eisen J.A."/>
        </authorList>
    </citation>
    <scope>NUCLEOTIDE SEQUENCE</scope>
    <source>
        <strain>DSM 1100</strain>
    </source>
</reference>
<dbReference type="PANTHER" id="PTHR30268:SF0">
    <property type="entry name" value="L-RHAMNOSE ISOMERASE"/>
    <property type="match status" value="1"/>
</dbReference>
<dbReference type="STRING" id="760192.Halhy_4952"/>
<organism evidence="5 6">
    <name type="scientific">Haliscomenobacter hydrossis (strain ATCC 27775 / DSM 1100 / LMG 10767 / O)</name>
    <dbReference type="NCBI Taxonomy" id="760192"/>
    <lineage>
        <taxon>Bacteria</taxon>
        <taxon>Pseudomonadati</taxon>
        <taxon>Bacteroidota</taxon>
        <taxon>Saprospiria</taxon>
        <taxon>Saprospirales</taxon>
        <taxon>Haliscomenobacteraceae</taxon>
        <taxon>Haliscomenobacter</taxon>
    </lineage>
</organism>
<dbReference type="InterPro" id="IPR013022">
    <property type="entry name" value="Xyl_isomerase-like_TIM-brl"/>
</dbReference>
<dbReference type="OrthoDB" id="5174871at2"/>
<evidence type="ECO:0000256" key="3">
    <source>
        <dbReference type="ARBA" id="ARBA00023235"/>
    </source>
</evidence>
<evidence type="ECO:0000256" key="2">
    <source>
        <dbReference type="ARBA" id="ARBA00023211"/>
    </source>
</evidence>
<protein>
    <submittedName>
        <fullName evidence="5">Xylose isomerase domain-containing protein TIM barrel</fullName>
    </submittedName>
</protein>
<name>F4L071_HALH1</name>
<dbReference type="KEGG" id="hhy:Halhy_4952"/>
<accession>F4L071</accession>
<dbReference type="Proteomes" id="UP000008461">
    <property type="component" value="Chromosome"/>
</dbReference>
<dbReference type="RefSeq" id="WP_013767315.1">
    <property type="nucleotide sequence ID" value="NC_015510.1"/>
</dbReference>
<proteinExistence type="predicted"/>
<dbReference type="EMBL" id="CP002691">
    <property type="protein sequence ID" value="AEE52780.1"/>
    <property type="molecule type" value="Genomic_DNA"/>
</dbReference>
<evidence type="ECO:0000313" key="5">
    <source>
        <dbReference type="EMBL" id="AEE52780.1"/>
    </source>
</evidence>
<feature type="domain" description="Xylose isomerase-like TIM barrel" evidence="4">
    <location>
        <begin position="103"/>
        <end position="288"/>
    </location>
</feature>
<dbReference type="GO" id="GO:0016853">
    <property type="term" value="F:isomerase activity"/>
    <property type="evidence" value="ECO:0007669"/>
    <property type="project" value="UniProtKB-KW"/>
</dbReference>
<keyword evidence="2" id="KW-0464">Manganese</keyword>
<dbReference type="AlphaFoldDB" id="F4L071"/>
<keyword evidence="6" id="KW-1185">Reference proteome</keyword>
<keyword evidence="1" id="KW-0479">Metal-binding</keyword>
<dbReference type="SUPFAM" id="SSF51658">
    <property type="entry name" value="Xylose isomerase-like"/>
    <property type="match status" value="1"/>
</dbReference>